<sequence length="403" mass="44202">MIAPLDGVRILDFTRHMSGPYATVFMADYGADVIKIEGLPDGDASRTTGELVQGKVSAPYLMWNRGKRSLAIDMRSPRGIEIIRKLVETADVLVENYKPGVADKIGIGYEAMRQINPGLIYVSISAFGRGPLEPFPGTDPVVQAMSGIMSVTGEEDGGPVLVGVPMADFTAAMIGVQAVTLGLLARAKTGEGQLIEISMLHAMLTSLTTRLATHWATGQEPRRNGGAHSVVMPYQVWRTSDGFVVAGVWNGGNVMWPRFCEAVEMPELGERPEFATNSDRLEAHRELSEILQARFIQHPTAYWERRFRERQVLFSPVYTFSEILDHPHIQQAGVIQQLDHPLLGATPQITPPAVLHGTPGRLDRHAPLLGEHSREILTEAAFGNDEIDRLLSDSVILQAEVAR</sequence>
<evidence type="ECO:0000313" key="3">
    <source>
        <dbReference type="Proteomes" id="UP000570166"/>
    </source>
</evidence>
<dbReference type="SUPFAM" id="SSF89796">
    <property type="entry name" value="CoA-transferase family III (CaiB/BaiF)"/>
    <property type="match status" value="1"/>
</dbReference>
<reference evidence="2 3" key="1">
    <citation type="submission" date="2020-07" db="EMBL/GenBank/DDBJ databases">
        <authorList>
            <person name="Sun Q."/>
        </authorList>
    </citation>
    <scope>NUCLEOTIDE SEQUENCE [LARGE SCALE GENOMIC DNA]</scope>
    <source>
        <strain evidence="2 3">CGMCC 1.13654</strain>
    </source>
</reference>
<name>A0A838L3Q5_9SPHN</name>
<keyword evidence="1 2" id="KW-0808">Transferase</keyword>
<dbReference type="PANTHER" id="PTHR48207">
    <property type="entry name" value="SUCCINATE--HYDROXYMETHYLGLUTARATE COA-TRANSFERASE"/>
    <property type="match status" value="1"/>
</dbReference>
<dbReference type="GO" id="GO:0008410">
    <property type="term" value="F:CoA-transferase activity"/>
    <property type="evidence" value="ECO:0007669"/>
    <property type="project" value="TreeGrafter"/>
</dbReference>
<dbReference type="InterPro" id="IPR023606">
    <property type="entry name" value="CoA-Trfase_III_dom_1_sf"/>
</dbReference>
<protein>
    <submittedName>
        <fullName evidence="2">CoA transferase</fullName>
    </submittedName>
</protein>
<dbReference type="InterPro" id="IPR044855">
    <property type="entry name" value="CoA-Trfase_III_dom3_sf"/>
</dbReference>
<dbReference type="PANTHER" id="PTHR48207:SF3">
    <property type="entry name" value="SUCCINATE--HYDROXYMETHYLGLUTARATE COA-TRANSFERASE"/>
    <property type="match status" value="1"/>
</dbReference>
<dbReference type="Gene3D" id="3.40.50.10540">
    <property type="entry name" value="Crotonobetainyl-coa:carnitine coa-transferase, domain 1"/>
    <property type="match status" value="1"/>
</dbReference>
<dbReference type="Proteomes" id="UP000570166">
    <property type="component" value="Unassembled WGS sequence"/>
</dbReference>
<dbReference type="Pfam" id="PF02515">
    <property type="entry name" value="CoA_transf_3"/>
    <property type="match status" value="1"/>
</dbReference>
<keyword evidence="3" id="KW-1185">Reference proteome</keyword>
<dbReference type="EMBL" id="JACEIB010000001">
    <property type="protein sequence ID" value="MBA2933029.1"/>
    <property type="molecule type" value="Genomic_DNA"/>
</dbReference>
<accession>A0A838L3Q5</accession>
<gene>
    <name evidence="2" type="ORF">HZF05_02855</name>
</gene>
<dbReference type="AlphaFoldDB" id="A0A838L3Q5"/>
<evidence type="ECO:0000256" key="1">
    <source>
        <dbReference type="ARBA" id="ARBA00022679"/>
    </source>
</evidence>
<proteinExistence type="predicted"/>
<dbReference type="InterPro" id="IPR003673">
    <property type="entry name" value="CoA-Trfase_fam_III"/>
</dbReference>
<dbReference type="Gene3D" id="3.30.1540.10">
    <property type="entry name" value="formyl-coa transferase, domain 3"/>
    <property type="match status" value="1"/>
</dbReference>
<comment type="caution">
    <text evidence="2">The sequence shown here is derived from an EMBL/GenBank/DDBJ whole genome shotgun (WGS) entry which is preliminary data.</text>
</comment>
<evidence type="ECO:0000313" key="2">
    <source>
        <dbReference type="EMBL" id="MBA2933029.1"/>
    </source>
</evidence>
<dbReference type="InterPro" id="IPR050483">
    <property type="entry name" value="CoA-transferase_III_domain"/>
</dbReference>
<dbReference type="RefSeq" id="WP_160365089.1">
    <property type="nucleotide sequence ID" value="NZ_JACEIB010000001.1"/>
</dbReference>
<organism evidence="2 3">
    <name type="scientific">Sphingomonas chungangi</name>
    <dbReference type="NCBI Taxonomy" id="2683589"/>
    <lineage>
        <taxon>Bacteria</taxon>
        <taxon>Pseudomonadati</taxon>
        <taxon>Pseudomonadota</taxon>
        <taxon>Alphaproteobacteria</taxon>
        <taxon>Sphingomonadales</taxon>
        <taxon>Sphingomonadaceae</taxon>
        <taxon>Sphingomonas</taxon>
    </lineage>
</organism>